<reference evidence="3" key="2">
    <citation type="submission" date="2015-11" db="EMBL/GenBank/DDBJ databases">
        <authorList>
            <person name="Zhang Y."/>
            <person name="Guo Z."/>
        </authorList>
    </citation>
    <scope>NUCLEOTIDE SEQUENCE</scope>
</reference>
<dbReference type="EMBL" id="LN902844">
    <property type="protein sequence ID" value="CDI97295.1"/>
    <property type="molecule type" value="Genomic_DNA"/>
</dbReference>
<dbReference type="InterPro" id="IPR019819">
    <property type="entry name" value="Carboxylesterase_B_CS"/>
</dbReference>
<dbReference type="InterPro" id="IPR050309">
    <property type="entry name" value="Type-B_Carboxylest/Lipase"/>
</dbReference>
<dbReference type="InterPro" id="IPR002018">
    <property type="entry name" value="CarbesteraseB"/>
</dbReference>
<organism evidence="3 4">
    <name type="scientific">Echinococcus multilocularis</name>
    <name type="common">Fox tapeworm</name>
    <dbReference type="NCBI Taxonomy" id="6211"/>
    <lineage>
        <taxon>Eukaryota</taxon>
        <taxon>Metazoa</taxon>
        <taxon>Spiralia</taxon>
        <taxon>Lophotrochozoa</taxon>
        <taxon>Platyhelminthes</taxon>
        <taxon>Cestoda</taxon>
        <taxon>Eucestoda</taxon>
        <taxon>Cyclophyllidea</taxon>
        <taxon>Taeniidae</taxon>
        <taxon>Echinococcus</taxon>
    </lineage>
</organism>
<keyword evidence="1" id="KW-1133">Transmembrane helix</keyword>
<dbReference type="ESTHER" id="echmu-u6hbw4">
    <property type="family name" value="OtherNon-catalytic_C"/>
</dbReference>
<dbReference type="InterPro" id="IPR029058">
    <property type="entry name" value="AB_hydrolase_fold"/>
</dbReference>
<gene>
    <name evidence="3" type="ORF">EmuJ_000106200</name>
</gene>
<dbReference type="STRING" id="6211.A0A087VYA5"/>
<proteinExistence type="predicted"/>
<dbReference type="OrthoDB" id="3200163at2759"/>
<dbReference type="Pfam" id="PF00135">
    <property type="entry name" value="COesterase"/>
    <property type="match status" value="1"/>
</dbReference>
<evidence type="ECO:0000259" key="2">
    <source>
        <dbReference type="Pfam" id="PF00135"/>
    </source>
</evidence>
<dbReference type="eggNOG" id="KOG1516">
    <property type="taxonomic scope" value="Eukaryota"/>
</dbReference>
<keyword evidence="1" id="KW-0812">Transmembrane</keyword>
<sequence length="620" mass="69890">MSAVGQSEYKEGKRGSFMKRNSFSSEATLSLSNFKVSFLDRKVPLLLCITATILIALIAVSIYAVYVSLFLHGYILISKESNVETRCGVVKGFISNDIVHYLGVPYALPPIGPRRFRKPVEITTNALCSEAWNTPHYRQVPVLDAFTYRNVCMQLLPISNEVIGSEDCLYLNIFVPRTHKPEELHPVIFIIGGFFFNYGGSSNGSTFLHHPDPETIINLNAIQVTSNYRLGPFGFLTHPSTKVANIGVRDQLAALRWVRSNIRYFGGDPLKITVFSYGSGATISLALLGSPLAQNLFEKAWISAPALRKPEITLTSAVDASRNVFKCEHADCDLKGEDILRLWNWTIVEPWIEQLFTLPSTSNIHCLPGLPCRGGILVIDDEVITNVSWNSPLSPIPIVLGQNSHEAEAYPFPNTVQIWNFAIMSGYIKNILGENSSEFKLINDYYLLKNAAIGIASQNHSSNRPSIVDKYSQIVTDIRVTCPLQSYARSLRRVQPILRYYIRSQHAHFNPYGLDSFVSSAFHGWDAFLLFKIFRYHPDYIYAVNKSFPSDKSLEKLSDNFCTSLKHFVWRGTMFPGKKNTLLTIFENEIVFSTSVDDISMCQKWNDLLSHSPYLYAWKA</sequence>
<dbReference type="Proteomes" id="UP000017246">
    <property type="component" value="Unassembled WGS sequence"/>
</dbReference>
<evidence type="ECO:0000313" key="3">
    <source>
        <dbReference type="EMBL" id="CDI97295.1"/>
    </source>
</evidence>
<keyword evidence="4" id="KW-1185">Reference proteome</keyword>
<evidence type="ECO:0000256" key="1">
    <source>
        <dbReference type="SAM" id="Phobius"/>
    </source>
</evidence>
<dbReference type="Gene3D" id="3.40.50.1820">
    <property type="entry name" value="alpha/beta hydrolase"/>
    <property type="match status" value="1"/>
</dbReference>
<feature type="domain" description="Carboxylesterase type B" evidence="2">
    <location>
        <begin position="80"/>
        <end position="572"/>
    </location>
</feature>
<keyword evidence="1" id="KW-0472">Membrane</keyword>
<name>A0A087VYA5_ECHMU</name>
<dbReference type="PANTHER" id="PTHR11559">
    <property type="entry name" value="CARBOXYLESTERASE"/>
    <property type="match status" value="1"/>
</dbReference>
<feature type="transmembrane region" description="Helical" evidence="1">
    <location>
        <begin position="45"/>
        <end position="77"/>
    </location>
</feature>
<accession>A0A087VYA5</accession>
<reference evidence="3" key="1">
    <citation type="journal article" date="2013" name="Nature">
        <title>The genomes of four tapeworm species reveal adaptations to parasitism.</title>
        <authorList>
            <person name="Tsai I.J."/>
            <person name="Zarowiecki M."/>
            <person name="Holroyd N."/>
            <person name="Garciarrubio A."/>
            <person name="Sanchez-Flores A."/>
            <person name="Brooks K.L."/>
            <person name="Tracey A."/>
            <person name="Bobes R.J."/>
            <person name="Fragoso G."/>
            <person name="Sciutto E."/>
            <person name="Aslett M."/>
            <person name="Beasley H."/>
            <person name="Bennett H.M."/>
            <person name="Cai J."/>
            <person name="Camicia F."/>
            <person name="Clark R."/>
            <person name="Cucher M."/>
            <person name="De Silva N."/>
            <person name="Day T.A."/>
            <person name="Deplazes P."/>
            <person name="Estrada K."/>
            <person name="Fernandez C."/>
            <person name="Holland P.W."/>
            <person name="Hou J."/>
            <person name="Hu S."/>
            <person name="Huckvale T."/>
            <person name="Hung S.S."/>
            <person name="Kamenetzky L."/>
            <person name="Keane J.A."/>
            <person name="Kiss F."/>
            <person name="Koziol U."/>
            <person name="Lambert O."/>
            <person name="Liu K."/>
            <person name="Luo X."/>
            <person name="Luo Y."/>
            <person name="Macchiaroli N."/>
            <person name="Nichol S."/>
            <person name="Paps J."/>
            <person name="Parkinson J."/>
            <person name="Pouchkina-Stantcheva N."/>
            <person name="Riddiford N."/>
            <person name="Rosenzvit M."/>
            <person name="Salinas G."/>
            <person name="Wasmuth J.D."/>
            <person name="Zamanian M."/>
            <person name="Zheng Y."/>
            <person name="Cai X."/>
            <person name="Soberon X."/>
            <person name="Olson P.D."/>
            <person name="Laclette J.P."/>
            <person name="Brehm K."/>
            <person name="Berriman M."/>
            <person name="Garciarrubio A."/>
            <person name="Bobes R.J."/>
            <person name="Fragoso G."/>
            <person name="Sanchez-Flores A."/>
            <person name="Estrada K."/>
            <person name="Cevallos M.A."/>
            <person name="Morett E."/>
            <person name="Gonzalez V."/>
            <person name="Portillo T."/>
            <person name="Ochoa-Leyva A."/>
            <person name="Jose M.V."/>
            <person name="Sciutto E."/>
            <person name="Landa A."/>
            <person name="Jimenez L."/>
            <person name="Valdes V."/>
            <person name="Carrero J.C."/>
            <person name="Larralde C."/>
            <person name="Morales-Montor J."/>
            <person name="Limon-Lason J."/>
            <person name="Soberon X."/>
            <person name="Laclette J.P."/>
        </authorList>
    </citation>
    <scope>NUCLEOTIDE SEQUENCE [LARGE SCALE GENOMIC DNA]</scope>
</reference>
<evidence type="ECO:0000313" key="4">
    <source>
        <dbReference type="Proteomes" id="UP000017246"/>
    </source>
</evidence>
<dbReference type="SUPFAM" id="SSF53474">
    <property type="entry name" value="alpha/beta-Hydrolases"/>
    <property type="match status" value="1"/>
</dbReference>
<protein>
    <submittedName>
        <fullName evidence="3">Para nitrobenzyl esterase</fullName>
    </submittedName>
</protein>
<dbReference type="PROSITE" id="PS00941">
    <property type="entry name" value="CARBOXYLESTERASE_B_2"/>
    <property type="match status" value="1"/>
</dbReference>
<dbReference type="AlphaFoldDB" id="A0A087VYA5"/>
<dbReference type="OMA" id="SNDIVHY"/>